<reference evidence="1 2" key="1">
    <citation type="submission" date="2019-10" db="EMBL/GenBank/DDBJ databases">
        <title>Description of Paenibacillus humi sp. nov.</title>
        <authorList>
            <person name="Carlier A."/>
            <person name="Qi S."/>
        </authorList>
    </citation>
    <scope>NUCLEOTIDE SEQUENCE [LARGE SCALE GENOMIC DNA]</scope>
    <source>
        <strain evidence="1 2">LMG 31461</strain>
    </source>
</reference>
<dbReference type="Proteomes" id="UP000653578">
    <property type="component" value="Unassembled WGS sequence"/>
</dbReference>
<organism evidence="1 2">
    <name type="scientific">Paenibacillus plantarum</name>
    <dbReference type="NCBI Taxonomy" id="2654975"/>
    <lineage>
        <taxon>Bacteria</taxon>
        <taxon>Bacillati</taxon>
        <taxon>Bacillota</taxon>
        <taxon>Bacilli</taxon>
        <taxon>Bacillales</taxon>
        <taxon>Paenibacillaceae</taxon>
        <taxon>Paenibacillus</taxon>
    </lineage>
</organism>
<gene>
    <name evidence="1" type="ORF">GC096_08260</name>
</gene>
<proteinExistence type="predicted"/>
<evidence type="ECO:0000313" key="2">
    <source>
        <dbReference type="Proteomes" id="UP000653578"/>
    </source>
</evidence>
<comment type="caution">
    <text evidence="1">The sequence shown here is derived from an EMBL/GenBank/DDBJ whole genome shotgun (WGS) entry which is preliminary data.</text>
</comment>
<sequence length="113" mass="12215">MLLNPNSWTVLDTLAQDTATFGSDPITTFYLAVGSFAGMDILEDDPGKLRDFIIWAHQHGYAVQACIAGGTSPGYLGAYEAITIKRSVKSSGSSIITWLLVQMKSSTEPPFKI</sequence>
<protein>
    <submittedName>
        <fullName evidence="1">Uncharacterized protein</fullName>
    </submittedName>
</protein>
<dbReference type="EMBL" id="WHNY01000026">
    <property type="protein sequence ID" value="NOU64015.1"/>
    <property type="molecule type" value="Genomic_DNA"/>
</dbReference>
<evidence type="ECO:0000313" key="1">
    <source>
        <dbReference type="EMBL" id="NOU64015.1"/>
    </source>
</evidence>
<keyword evidence="2" id="KW-1185">Reference proteome</keyword>
<dbReference type="RefSeq" id="WP_171629754.1">
    <property type="nucleotide sequence ID" value="NZ_WHNY01000026.1"/>
</dbReference>
<accession>A0ABX1X6F9</accession>
<name>A0ABX1X6F9_9BACL</name>